<name>A0AA48HG20_9ALTE</name>
<evidence type="ECO:0000256" key="2">
    <source>
        <dbReference type="ARBA" id="ARBA00022803"/>
    </source>
</evidence>
<evidence type="ECO:0000256" key="3">
    <source>
        <dbReference type="PROSITE-ProRule" id="PRU00339"/>
    </source>
</evidence>
<dbReference type="InterPro" id="IPR051685">
    <property type="entry name" value="Ycf3/AcsC/BcsC/TPR_MFPF"/>
</dbReference>
<dbReference type="Pfam" id="PF13759">
    <property type="entry name" value="2OG-FeII_Oxy_5"/>
    <property type="match status" value="1"/>
</dbReference>
<dbReference type="Pfam" id="PF13432">
    <property type="entry name" value="TPR_16"/>
    <property type="match status" value="1"/>
</dbReference>
<feature type="repeat" description="TPR" evidence="3">
    <location>
        <begin position="138"/>
        <end position="171"/>
    </location>
</feature>
<dbReference type="Pfam" id="PF00515">
    <property type="entry name" value="TPR_1"/>
    <property type="match status" value="1"/>
</dbReference>
<keyword evidence="5" id="KW-1185">Reference proteome</keyword>
<evidence type="ECO:0000313" key="4">
    <source>
        <dbReference type="EMBL" id="BDX05736.1"/>
    </source>
</evidence>
<dbReference type="SUPFAM" id="SSF48452">
    <property type="entry name" value="TPR-like"/>
    <property type="match status" value="2"/>
</dbReference>
<gene>
    <name evidence="4" type="ORF">MACH26_12570</name>
</gene>
<organism evidence="4 5">
    <name type="scientific">Planctobacterium marinum</name>
    <dbReference type="NCBI Taxonomy" id="1631968"/>
    <lineage>
        <taxon>Bacteria</taxon>
        <taxon>Pseudomonadati</taxon>
        <taxon>Pseudomonadota</taxon>
        <taxon>Gammaproteobacteria</taxon>
        <taxon>Alteromonadales</taxon>
        <taxon>Alteromonadaceae</taxon>
        <taxon>Planctobacterium</taxon>
    </lineage>
</organism>
<dbReference type="PROSITE" id="PS50005">
    <property type="entry name" value="TPR"/>
    <property type="match status" value="3"/>
</dbReference>
<reference evidence="4" key="1">
    <citation type="submission" date="2023-01" db="EMBL/GenBank/DDBJ databases">
        <title>Complete genome sequence of Planctobacterium marinum strain Dej080120_11.</title>
        <authorList>
            <person name="Ueki S."/>
            <person name="Maruyama F."/>
        </authorList>
    </citation>
    <scope>NUCLEOTIDE SEQUENCE</scope>
    <source>
        <strain evidence="4">Dej080120_11</strain>
    </source>
</reference>
<proteinExistence type="predicted"/>
<dbReference type="EMBL" id="AP027272">
    <property type="protein sequence ID" value="BDX05736.1"/>
    <property type="molecule type" value="Genomic_DNA"/>
</dbReference>
<dbReference type="InterPro" id="IPR012668">
    <property type="entry name" value="CHP02466"/>
</dbReference>
<dbReference type="InterPro" id="IPR011990">
    <property type="entry name" value="TPR-like_helical_dom_sf"/>
</dbReference>
<dbReference type="KEGG" id="pmaw:MACH26_12570"/>
<dbReference type="Pfam" id="PF13414">
    <property type="entry name" value="TPR_11"/>
    <property type="match status" value="1"/>
</dbReference>
<accession>A0AA48HG20</accession>
<evidence type="ECO:0008006" key="6">
    <source>
        <dbReference type="Google" id="ProtNLM"/>
    </source>
</evidence>
<dbReference type="Gene3D" id="1.25.40.10">
    <property type="entry name" value="Tetratricopeptide repeat domain"/>
    <property type="match status" value="1"/>
</dbReference>
<dbReference type="RefSeq" id="WP_338291726.1">
    <property type="nucleotide sequence ID" value="NZ_AP027272.1"/>
</dbReference>
<dbReference type="SMART" id="SM00028">
    <property type="entry name" value="TPR"/>
    <property type="match status" value="6"/>
</dbReference>
<dbReference type="AlphaFoldDB" id="A0AA48HG20"/>
<evidence type="ECO:0000256" key="1">
    <source>
        <dbReference type="ARBA" id="ARBA00022737"/>
    </source>
</evidence>
<keyword evidence="1" id="KW-0677">Repeat</keyword>
<dbReference type="Pfam" id="PF13174">
    <property type="entry name" value="TPR_6"/>
    <property type="match status" value="1"/>
</dbReference>
<evidence type="ECO:0000313" key="5">
    <source>
        <dbReference type="Proteomes" id="UP001333710"/>
    </source>
</evidence>
<protein>
    <recommendedName>
        <fullName evidence="6">TPR repeat protein</fullName>
    </recommendedName>
</protein>
<feature type="repeat" description="TPR" evidence="3">
    <location>
        <begin position="206"/>
        <end position="239"/>
    </location>
</feature>
<dbReference type="Gene3D" id="2.60.120.620">
    <property type="entry name" value="q2cbj1_9rhob like domain"/>
    <property type="match status" value="1"/>
</dbReference>
<dbReference type="PANTHER" id="PTHR44943">
    <property type="entry name" value="CELLULOSE SYNTHASE OPERON PROTEIN C"/>
    <property type="match status" value="1"/>
</dbReference>
<keyword evidence="2 3" id="KW-0802">TPR repeat</keyword>
<dbReference type="PANTHER" id="PTHR44943:SF8">
    <property type="entry name" value="TPR REPEAT-CONTAINING PROTEIN MJ0263"/>
    <property type="match status" value="1"/>
</dbReference>
<dbReference type="PROSITE" id="PS50293">
    <property type="entry name" value="TPR_REGION"/>
    <property type="match status" value="2"/>
</dbReference>
<dbReference type="Proteomes" id="UP001333710">
    <property type="component" value="Chromosome"/>
</dbReference>
<feature type="repeat" description="TPR" evidence="3">
    <location>
        <begin position="36"/>
        <end position="69"/>
    </location>
</feature>
<dbReference type="InterPro" id="IPR019734">
    <property type="entry name" value="TPR_rpt"/>
</dbReference>
<sequence length="599" mass="68714">MTADLFKKALHAHQSGDLKSASEYYQKLLKRAPREYNALQLLGGVYHAQGDNRSALKYLLASLKIKPDQPQVMLNVATCQRQLQEYTAALGTLSQVIRKDPANFGAFKSRMFVLVEMGDYQRAYQELDTQIHKFPGHYELYNLLGAVASECEHYQKAIKAYKKALKIRPNSDVARHNLGLAYCQNNEPENALKEYLIVLNSGKHSYQLMHNLGNAYLDLGHFEQAITYFNNALKLNYKSLDSHKKLSDSLWQSGEIKNYLRNFETAIKKYPDEKKFLYEYVHRLLKGQCNLDAKALLEAHYHKHKEDCVFQYLYGKCLTSVGEVDEARSWLLKASASNQLSDDEKLDLCGYLLAVQEAEPVRKITSEILTEKPEHVGALAWWGLYLRKVSDDAERELNNYQQLIGEYQIFDPRVDSNFYRTLLNTLTRLHLANEELIDKSSHNGTQTRRHLFKTEVPCLLELETRFKGCVEDYLTEKSQYRKWGPWPESDKFVISDAWSVRLKEQGYHKGHYHPRGQISGIFFLSLPKPGGSIEQNSGYLAFGDPDIGNVDDFPAQHLIKPEVGKLVIFPSCFWHSTNTQTLSGQKITISFDVNAPKFS</sequence>